<keyword evidence="3" id="KW-1185">Reference proteome</keyword>
<gene>
    <name evidence="2" type="ORF">VTL71DRAFT_8777</name>
</gene>
<protein>
    <submittedName>
        <fullName evidence="2">Uncharacterized protein</fullName>
    </submittedName>
</protein>
<name>A0ABR4CYN2_9HELO</name>
<feature type="region of interest" description="Disordered" evidence="1">
    <location>
        <begin position="228"/>
        <end position="359"/>
    </location>
</feature>
<dbReference type="EMBL" id="JAZHXI010000002">
    <property type="protein sequence ID" value="KAL2074997.1"/>
    <property type="molecule type" value="Genomic_DNA"/>
</dbReference>
<dbReference type="Proteomes" id="UP001595075">
    <property type="component" value="Unassembled WGS sequence"/>
</dbReference>
<evidence type="ECO:0000256" key="1">
    <source>
        <dbReference type="SAM" id="MobiDB-lite"/>
    </source>
</evidence>
<proteinExistence type="predicted"/>
<feature type="region of interest" description="Disordered" evidence="1">
    <location>
        <begin position="400"/>
        <end position="444"/>
    </location>
</feature>
<sequence length="488" mass="50575">MCQQVKYIHSCTHKIKTPLQLCGLSVLPAIFHKVEKPNVHVLNPCPTCAMSLGQAYQGPIVITTTTMQPVSVQMNTQTPQRIIYQPPPPPPQTRIYTYQSQPPPPPPPPATQYVPGAWPTRAPLPVPSDTPQETRMEWSFGAWRPVIHYHFPSSAPQPPTARPTNIPPEQGWNQVHGLDPGPPPPGPQPTGNGGDDSADDGVGDGRGSGGNVTRRPVGAEHWAWSNTLTITPSVAPPGNEGDGMLGDDVRNGDDSVGLGVTPMASGNTEVNGLDDGDNGGGGGGGGELVLPAPGSTPDLPVLPGRASPTPSIVAHTGASSPPSSPILPAASDRSPSADQVYPSPSLLTHTGASSHSSSPTLSAAPYFLTSFAQASPTPALIANTGATPSSSPFLSAAQALSLTSTSSPESEPPTPTISSAFLETPPSPNTEARNARAESLSRMGSSDLHRLTAANTAANTFGNVHANRNAYVSSVEDENQGWGRSMSM</sequence>
<reference evidence="2 3" key="1">
    <citation type="journal article" date="2024" name="Commun. Biol.">
        <title>Comparative genomic analysis of thermophilic fungi reveals convergent evolutionary adaptations and gene losses.</title>
        <authorList>
            <person name="Steindorff A.S."/>
            <person name="Aguilar-Pontes M.V."/>
            <person name="Robinson A.J."/>
            <person name="Andreopoulos B."/>
            <person name="LaButti K."/>
            <person name="Kuo A."/>
            <person name="Mondo S."/>
            <person name="Riley R."/>
            <person name="Otillar R."/>
            <person name="Haridas S."/>
            <person name="Lipzen A."/>
            <person name="Grimwood J."/>
            <person name="Schmutz J."/>
            <person name="Clum A."/>
            <person name="Reid I.D."/>
            <person name="Moisan M.C."/>
            <person name="Butler G."/>
            <person name="Nguyen T.T.M."/>
            <person name="Dewar K."/>
            <person name="Conant G."/>
            <person name="Drula E."/>
            <person name="Henrissat B."/>
            <person name="Hansel C."/>
            <person name="Singer S."/>
            <person name="Hutchinson M.I."/>
            <person name="de Vries R.P."/>
            <person name="Natvig D.O."/>
            <person name="Powell A.J."/>
            <person name="Tsang A."/>
            <person name="Grigoriev I.V."/>
        </authorList>
    </citation>
    <scope>NUCLEOTIDE SEQUENCE [LARGE SCALE GENOMIC DNA]</scope>
    <source>
        <strain evidence="2 3">CBS 494.80</strain>
    </source>
</reference>
<organism evidence="2 3">
    <name type="scientific">Oculimacula yallundae</name>
    <dbReference type="NCBI Taxonomy" id="86028"/>
    <lineage>
        <taxon>Eukaryota</taxon>
        <taxon>Fungi</taxon>
        <taxon>Dikarya</taxon>
        <taxon>Ascomycota</taxon>
        <taxon>Pezizomycotina</taxon>
        <taxon>Leotiomycetes</taxon>
        <taxon>Helotiales</taxon>
        <taxon>Ploettnerulaceae</taxon>
        <taxon>Oculimacula</taxon>
    </lineage>
</organism>
<feature type="compositionally biased region" description="Gly residues" evidence="1">
    <location>
        <begin position="278"/>
        <end position="287"/>
    </location>
</feature>
<feature type="compositionally biased region" description="Low complexity" evidence="1">
    <location>
        <begin position="400"/>
        <end position="409"/>
    </location>
</feature>
<evidence type="ECO:0000313" key="2">
    <source>
        <dbReference type="EMBL" id="KAL2074997.1"/>
    </source>
</evidence>
<feature type="region of interest" description="Disordered" evidence="1">
    <location>
        <begin position="151"/>
        <end position="215"/>
    </location>
</feature>
<feature type="compositionally biased region" description="Low complexity" evidence="1">
    <location>
        <begin position="318"/>
        <end position="331"/>
    </location>
</feature>
<feature type="compositionally biased region" description="Low complexity" evidence="1">
    <location>
        <begin position="345"/>
        <end position="359"/>
    </location>
</feature>
<evidence type="ECO:0000313" key="3">
    <source>
        <dbReference type="Proteomes" id="UP001595075"/>
    </source>
</evidence>
<feature type="region of interest" description="Disordered" evidence="1">
    <location>
        <begin position="80"/>
        <end position="132"/>
    </location>
</feature>
<comment type="caution">
    <text evidence="2">The sequence shown here is derived from an EMBL/GenBank/DDBJ whole genome shotgun (WGS) entry which is preliminary data.</text>
</comment>
<feature type="compositionally biased region" description="Pro residues" evidence="1">
    <location>
        <begin position="101"/>
        <end position="110"/>
    </location>
</feature>
<accession>A0ABR4CYN2</accession>